<feature type="transmembrane region" description="Helical" evidence="8">
    <location>
        <begin position="218"/>
        <end position="236"/>
    </location>
</feature>
<evidence type="ECO:0000256" key="6">
    <source>
        <dbReference type="ARBA" id="ARBA00023136"/>
    </source>
</evidence>
<dbReference type="SMART" id="SM00028">
    <property type="entry name" value="TPR"/>
    <property type="match status" value="2"/>
</dbReference>
<evidence type="ECO:0000256" key="7">
    <source>
        <dbReference type="PROSITE-ProRule" id="PRU00339"/>
    </source>
</evidence>
<comment type="caution">
    <text evidence="10">The sequence shown here is derived from an EMBL/GenBank/DDBJ whole genome shotgun (WGS) entry which is preliminary data.</text>
</comment>
<dbReference type="AlphaFoldDB" id="A0A1F5WEK8"/>
<dbReference type="InterPro" id="IPR051533">
    <property type="entry name" value="WaaL-like"/>
</dbReference>
<evidence type="ECO:0000313" key="10">
    <source>
        <dbReference type="EMBL" id="OGF74034.1"/>
    </source>
</evidence>
<dbReference type="Proteomes" id="UP000178406">
    <property type="component" value="Unassembled WGS sequence"/>
</dbReference>
<name>A0A1F5WEK8_9BACT</name>
<dbReference type="Gene3D" id="1.25.40.10">
    <property type="entry name" value="Tetratricopeptide repeat domain"/>
    <property type="match status" value="1"/>
</dbReference>
<dbReference type="PROSITE" id="PS50005">
    <property type="entry name" value="TPR"/>
    <property type="match status" value="2"/>
</dbReference>
<dbReference type="Pfam" id="PF04932">
    <property type="entry name" value="Wzy_C"/>
    <property type="match status" value="1"/>
</dbReference>
<evidence type="ECO:0000256" key="5">
    <source>
        <dbReference type="ARBA" id="ARBA00022989"/>
    </source>
</evidence>
<evidence type="ECO:0000256" key="8">
    <source>
        <dbReference type="SAM" id="Phobius"/>
    </source>
</evidence>
<dbReference type="GO" id="GO:0016020">
    <property type="term" value="C:membrane"/>
    <property type="evidence" value="ECO:0007669"/>
    <property type="project" value="UniProtKB-SubCell"/>
</dbReference>
<reference evidence="10 11" key="1">
    <citation type="journal article" date="2016" name="Nat. Commun.">
        <title>Thousands of microbial genomes shed light on interconnected biogeochemical processes in an aquifer system.</title>
        <authorList>
            <person name="Anantharaman K."/>
            <person name="Brown C.T."/>
            <person name="Hug L.A."/>
            <person name="Sharon I."/>
            <person name="Castelle C.J."/>
            <person name="Probst A.J."/>
            <person name="Thomas B.C."/>
            <person name="Singh A."/>
            <person name="Wilkins M.J."/>
            <person name="Karaoz U."/>
            <person name="Brodie E.L."/>
            <person name="Williams K.H."/>
            <person name="Hubbard S.S."/>
            <person name="Banfield J.F."/>
        </authorList>
    </citation>
    <scope>NUCLEOTIDE SEQUENCE [LARGE SCALE GENOMIC DNA]</scope>
</reference>
<feature type="transmembrane region" description="Helical" evidence="8">
    <location>
        <begin position="379"/>
        <end position="397"/>
    </location>
</feature>
<feature type="transmembrane region" description="Helical" evidence="8">
    <location>
        <begin position="39"/>
        <end position="60"/>
    </location>
</feature>
<feature type="transmembrane region" description="Helical" evidence="8">
    <location>
        <begin position="348"/>
        <end position="372"/>
    </location>
</feature>
<feature type="transmembrane region" description="Helical" evidence="8">
    <location>
        <begin position="409"/>
        <end position="429"/>
    </location>
</feature>
<feature type="transmembrane region" description="Helical" evidence="8">
    <location>
        <begin position="193"/>
        <end position="212"/>
    </location>
</feature>
<dbReference type="STRING" id="1798338.A3J56_01695"/>
<keyword evidence="4 7" id="KW-0802">TPR repeat</keyword>
<feature type="domain" description="O-antigen ligase-related" evidence="9">
    <location>
        <begin position="202"/>
        <end position="361"/>
    </location>
</feature>
<dbReference type="PANTHER" id="PTHR37422">
    <property type="entry name" value="TEICHURONIC ACID BIOSYNTHESIS PROTEIN TUAE"/>
    <property type="match status" value="1"/>
</dbReference>
<evidence type="ECO:0000256" key="1">
    <source>
        <dbReference type="ARBA" id="ARBA00004141"/>
    </source>
</evidence>
<dbReference type="InterPro" id="IPR007016">
    <property type="entry name" value="O-antigen_ligase-rel_domated"/>
</dbReference>
<keyword evidence="6 8" id="KW-0472">Membrane</keyword>
<sequence>MDIYKKVCIWIIKGGLFLVPFIPLYVSRSLFFPYITGKAFIFRTIVEIVFFAWVFLAIFYPEYRPRRTALFWSVIGWLAVVTLASVFGESFLRSFWSNFERMEGLVAYLHLAAYFVVLGSVFTKSDWAIFFSLFVVAGLVENFYALFQRFGYLASPQGGQRVDGTIGNPTYLAAYLIFILAFSLFLFFEYRFLFVRLLLGISILFTLTIIYFTATRGATIALLGGVFLGGILYLIFAPPSPFRKNARIGVSVFLVFIALSATTIWVLKDSSFIRENSVLSRLTSLSLQERTIESRFKIWAMGWEGFKEHPILGWGPENYNIVFAKYFNPELWRQEPWFDRSHNIILDWLINAGVLGLLSFVGMLVFASYYLWQGYRNNTISFYGFLIFFVTLAVYFVQNLFVFDQIATYVSLFAIFAFAQAHGELPIAAPAPRRQILMYAPFALVILGIFAASAVYGVNARAYSANRSLLEGLKGGDINTAFLHYQKALSSGPLGRSEATEQFVRFALMAGGMQNVDSKLKDSVLQRAIEVAEENVAEHPQDPRAYLFLGNLYQNVGMFDKAIAILNQAIVIAPKKQQLYFELADAYMKRGSLEDAIRAFEEAYALAPDFNQAQINLAIGYILNGDQDKADALFLKHYDTSDVPEVFLARAYAQMADRFRGEGNTTRAQFYIDRLIGVRKALLANDLSDLGNYTELAKIYLIVGRQQDAGETLNAAIARNSEWKDDVEQFLKDLGFGK</sequence>
<evidence type="ECO:0000256" key="3">
    <source>
        <dbReference type="ARBA" id="ARBA00022737"/>
    </source>
</evidence>
<organism evidence="10 11">
    <name type="scientific">Candidatus Giovannonibacteria bacterium RIFCSPHIGHO2_02_FULL_46_20</name>
    <dbReference type="NCBI Taxonomy" id="1798338"/>
    <lineage>
        <taxon>Bacteria</taxon>
        <taxon>Candidatus Giovannoniibacteriota</taxon>
    </lineage>
</organism>
<feature type="transmembrane region" description="Helical" evidence="8">
    <location>
        <begin position="129"/>
        <end position="150"/>
    </location>
</feature>
<feature type="transmembrane region" description="Helical" evidence="8">
    <location>
        <begin position="436"/>
        <end position="458"/>
    </location>
</feature>
<dbReference type="InterPro" id="IPR011990">
    <property type="entry name" value="TPR-like_helical_dom_sf"/>
</dbReference>
<proteinExistence type="predicted"/>
<feature type="transmembrane region" description="Helical" evidence="8">
    <location>
        <begin position="248"/>
        <end position="267"/>
    </location>
</feature>
<protein>
    <recommendedName>
        <fullName evidence="9">O-antigen ligase-related domain-containing protein</fullName>
    </recommendedName>
</protein>
<dbReference type="InterPro" id="IPR013105">
    <property type="entry name" value="TPR_2"/>
</dbReference>
<keyword evidence="3" id="KW-0677">Repeat</keyword>
<dbReference type="SUPFAM" id="SSF48452">
    <property type="entry name" value="TPR-like"/>
    <property type="match status" value="1"/>
</dbReference>
<comment type="subcellular location">
    <subcellularLocation>
        <location evidence="1">Membrane</location>
        <topology evidence="1">Multi-pass membrane protein</topology>
    </subcellularLocation>
</comment>
<feature type="transmembrane region" description="Helical" evidence="8">
    <location>
        <begin position="69"/>
        <end position="92"/>
    </location>
</feature>
<dbReference type="PANTHER" id="PTHR37422:SF13">
    <property type="entry name" value="LIPOPOLYSACCHARIDE BIOSYNTHESIS PROTEIN PA4999-RELATED"/>
    <property type="match status" value="1"/>
</dbReference>
<evidence type="ECO:0000259" key="9">
    <source>
        <dbReference type="Pfam" id="PF04932"/>
    </source>
</evidence>
<dbReference type="EMBL" id="MFHQ01000030">
    <property type="protein sequence ID" value="OGF74034.1"/>
    <property type="molecule type" value="Genomic_DNA"/>
</dbReference>
<feature type="repeat" description="TPR" evidence="7">
    <location>
        <begin position="543"/>
        <end position="576"/>
    </location>
</feature>
<feature type="transmembrane region" description="Helical" evidence="8">
    <location>
        <begin position="170"/>
        <end position="188"/>
    </location>
</feature>
<keyword evidence="5 8" id="KW-1133">Transmembrane helix</keyword>
<feature type="transmembrane region" description="Helical" evidence="8">
    <location>
        <begin position="7"/>
        <end position="27"/>
    </location>
</feature>
<feature type="repeat" description="TPR" evidence="7">
    <location>
        <begin position="577"/>
        <end position="610"/>
    </location>
</feature>
<evidence type="ECO:0000313" key="11">
    <source>
        <dbReference type="Proteomes" id="UP000178406"/>
    </source>
</evidence>
<keyword evidence="2 8" id="KW-0812">Transmembrane</keyword>
<accession>A0A1F5WEK8</accession>
<evidence type="ECO:0000256" key="4">
    <source>
        <dbReference type="ARBA" id="ARBA00022803"/>
    </source>
</evidence>
<feature type="transmembrane region" description="Helical" evidence="8">
    <location>
        <begin position="104"/>
        <end position="122"/>
    </location>
</feature>
<evidence type="ECO:0000256" key="2">
    <source>
        <dbReference type="ARBA" id="ARBA00022692"/>
    </source>
</evidence>
<gene>
    <name evidence="10" type="ORF">A3J56_01695</name>
</gene>
<dbReference type="Pfam" id="PF07719">
    <property type="entry name" value="TPR_2"/>
    <property type="match status" value="1"/>
</dbReference>
<dbReference type="Pfam" id="PF14559">
    <property type="entry name" value="TPR_19"/>
    <property type="match status" value="1"/>
</dbReference>
<dbReference type="InterPro" id="IPR019734">
    <property type="entry name" value="TPR_rpt"/>
</dbReference>
<dbReference type="PROSITE" id="PS50293">
    <property type="entry name" value="TPR_REGION"/>
    <property type="match status" value="1"/>
</dbReference>